<keyword evidence="2" id="KW-0614">Plasmid</keyword>
<sequence length="70" mass="7922">MTTGWTAFRRRRKRSIGVRRWPLCPRNSDDSFDIVGCRGQCLTAKDYHKRGNGAAVPQIGSQGCKTSPRR</sequence>
<dbReference type="AlphaFoldDB" id="A0A4D8RPF4"/>
<reference evidence="2 3" key="1">
    <citation type="submission" date="2018-09" db="EMBL/GenBank/DDBJ databases">
        <title>Whole genome based analysis of evolution and adaptive divergence in Indian and Brazilian strains of Azospirillum brasilense.</title>
        <authorList>
            <person name="Singh C."/>
            <person name="Tripathi A.K."/>
        </authorList>
    </citation>
    <scope>NUCLEOTIDE SEQUENCE [LARGE SCALE GENOMIC DNA]</scope>
    <source>
        <strain evidence="2 3">MTCC4039</strain>
        <plasmid evidence="2 3">p2</plasmid>
    </source>
</reference>
<organism evidence="2 3">
    <name type="scientific">Azospirillum brasilense</name>
    <dbReference type="NCBI Taxonomy" id="192"/>
    <lineage>
        <taxon>Bacteria</taxon>
        <taxon>Pseudomonadati</taxon>
        <taxon>Pseudomonadota</taxon>
        <taxon>Alphaproteobacteria</taxon>
        <taxon>Rhodospirillales</taxon>
        <taxon>Azospirillaceae</taxon>
        <taxon>Azospirillum</taxon>
    </lineage>
</organism>
<gene>
    <name evidence="2" type="ORF">D3869_23990</name>
</gene>
<evidence type="ECO:0000313" key="3">
    <source>
        <dbReference type="Proteomes" id="UP000298693"/>
    </source>
</evidence>
<dbReference type="Proteomes" id="UP000298693">
    <property type="component" value="Plasmid p2"/>
</dbReference>
<name>A0A4D8RPF4_AZOBR</name>
<accession>A0A4D8RPF4</accession>
<evidence type="ECO:0000313" key="2">
    <source>
        <dbReference type="EMBL" id="QCO18672.1"/>
    </source>
</evidence>
<feature type="region of interest" description="Disordered" evidence="1">
    <location>
        <begin position="51"/>
        <end position="70"/>
    </location>
</feature>
<feature type="compositionally biased region" description="Polar residues" evidence="1">
    <location>
        <begin position="59"/>
        <end position="70"/>
    </location>
</feature>
<proteinExistence type="predicted"/>
<protein>
    <submittedName>
        <fullName evidence="2">Uncharacterized protein</fullName>
    </submittedName>
</protein>
<evidence type="ECO:0000256" key="1">
    <source>
        <dbReference type="SAM" id="MobiDB-lite"/>
    </source>
</evidence>
<dbReference type="EMBL" id="CP032347">
    <property type="protein sequence ID" value="QCO18672.1"/>
    <property type="molecule type" value="Genomic_DNA"/>
</dbReference>
<geneLocation type="plasmid" evidence="2">
    <name>p2</name>
</geneLocation>